<comment type="caution">
    <text evidence="10">The sequence shown here is derived from an EMBL/GenBank/DDBJ whole genome shotgun (WGS) entry which is preliminary data.</text>
</comment>
<dbReference type="InterPro" id="IPR017767">
    <property type="entry name" value="PC-PLC"/>
</dbReference>
<comment type="catalytic activity">
    <reaction evidence="7">
        <text>a 1,2-diacyl-sn-glycero-3-phosphocholine + H2O = phosphocholine + a 1,2-diacyl-sn-glycerol + H(+)</text>
        <dbReference type="Rhea" id="RHEA:10604"/>
        <dbReference type="ChEBI" id="CHEBI:15377"/>
        <dbReference type="ChEBI" id="CHEBI:15378"/>
        <dbReference type="ChEBI" id="CHEBI:17815"/>
        <dbReference type="ChEBI" id="CHEBI:57643"/>
        <dbReference type="ChEBI" id="CHEBI:295975"/>
        <dbReference type="EC" id="3.1.4.3"/>
    </reaction>
    <physiologicalReaction direction="left-to-right" evidence="7">
        <dbReference type="Rhea" id="RHEA:10605"/>
    </physiologicalReaction>
</comment>
<dbReference type="EC" id="3.1.4.3" evidence="3"/>
<dbReference type="InterPro" id="IPR008475">
    <property type="entry name" value="PLipase_C_C"/>
</dbReference>
<dbReference type="PROSITE" id="PS51318">
    <property type="entry name" value="TAT"/>
    <property type="match status" value="1"/>
</dbReference>
<evidence type="ECO:0000313" key="11">
    <source>
        <dbReference type="Proteomes" id="UP001183881"/>
    </source>
</evidence>
<accession>A0ABU2PY01</accession>
<gene>
    <name evidence="10" type="ORF">RM705_18675</name>
</gene>
<keyword evidence="6" id="KW-0843">Virulence</keyword>
<reference evidence="11" key="1">
    <citation type="submission" date="2023-07" db="EMBL/GenBank/DDBJ databases">
        <title>30 novel species of actinomycetes from the DSMZ collection.</title>
        <authorList>
            <person name="Nouioui I."/>
        </authorList>
    </citation>
    <scope>NUCLEOTIDE SEQUENCE [LARGE SCALE GENOMIC DNA]</scope>
    <source>
        <strain evidence="11">DSM 41636</strain>
    </source>
</reference>
<dbReference type="NCBIfam" id="TIGR03396">
    <property type="entry name" value="PC_PLC"/>
    <property type="match status" value="1"/>
</dbReference>
<comment type="subcellular location">
    <subcellularLocation>
        <location evidence="1">Secreted</location>
        <location evidence="1">Cell wall</location>
    </subcellularLocation>
</comment>
<organism evidence="10 11">
    <name type="scientific">Streptomyces edwardsiae</name>
    <dbReference type="NCBI Taxonomy" id="3075527"/>
    <lineage>
        <taxon>Bacteria</taxon>
        <taxon>Bacillati</taxon>
        <taxon>Actinomycetota</taxon>
        <taxon>Actinomycetes</taxon>
        <taxon>Kitasatosporales</taxon>
        <taxon>Streptomycetaceae</taxon>
        <taxon>Streptomyces</taxon>
    </lineage>
</organism>
<keyword evidence="11" id="KW-1185">Reference proteome</keyword>
<sequence length="684" mass="75634">MPEVNRRRFLQLAGATTAFSALSASIERAAALPANHRSGSIEDVEHIVVLMQENRSFDHYFGSLRGVRGFGDPHPVRLDGGRPVWHQTKSDGTEILPFRPAADDLGMQFLEGLPHSWPDGQEAYHDGRYDRWLPAKGTTTMAYLTREDIPFHYALADTFTVCDAYHCSFIGSTDPNRYYLWSGHTGNDGKGGGPVLGNEELGYDWTTYPERLEEAGISWKIYQDIGDGLDAAGSWGWIPDAYRGNYGDNSLLYFNRYRDAEPGDPLYDKARTGTDVKNGDGYFDRLRADVKAGRLPQVSWIAAPEAFSEHSNWPSNYGAWYISQVLDALTSDPKVWAKTALFITYDENDGFFDHVVPPLPPKSAAQGRSTVDVSLDVFEGSATHREGFYGLGPRVPMLVVSPWSKGGYVCSETFDHTSVIRFMERRFGVREPQISPWRRAICGDLTSAFDFSRRDGRPARLPDTDGYEPPDRDRHPDYRPTPPVDAGMPRQERGVRPARPLRYAPAVDGAVDAATGRFTLTFASGARAGAAFLVTSGNRTDGPWTYTTEAGTEIADTWNSAYSGGAYDLTVHGPNGFLREFRGSNGVAGCEVTARHTGEDIRLTFVNEGEEAVRLRVSDAYGAVHSVVALRPGGRTHRTVRLHASHHWYDLTITSPGDATYRRRFAGHVETGRPSTSDPALSTA</sequence>
<dbReference type="Proteomes" id="UP001183881">
    <property type="component" value="Unassembled WGS sequence"/>
</dbReference>
<feature type="region of interest" description="Disordered" evidence="8">
    <location>
        <begin position="453"/>
        <end position="497"/>
    </location>
</feature>
<feature type="domain" description="Bacterial phospholipase C C-terminal" evidence="9">
    <location>
        <begin position="497"/>
        <end position="583"/>
    </location>
</feature>
<evidence type="ECO:0000256" key="1">
    <source>
        <dbReference type="ARBA" id="ARBA00004191"/>
    </source>
</evidence>
<evidence type="ECO:0000256" key="4">
    <source>
        <dbReference type="ARBA" id="ARBA00022512"/>
    </source>
</evidence>
<evidence type="ECO:0000313" key="10">
    <source>
        <dbReference type="EMBL" id="MDT0396697.1"/>
    </source>
</evidence>
<evidence type="ECO:0000256" key="3">
    <source>
        <dbReference type="ARBA" id="ARBA00012018"/>
    </source>
</evidence>
<dbReference type="Pfam" id="PF05506">
    <property type="entry name" value="PLipase_C_C"/>
    <property type="match status" value="2"/>
</dbReference>
<name>A0ABU2PY01_9ACTN</name>
<protein>
    <recommendedName>
        <fullName evidence="3">phospholipase C</fullName>
        <ecNumber evidence="3">3.1.4.3</ecNumber>
    </recommendedName>
</protein>
<keyword evidence="5" id="KW-0378">Hydrolase</keyword>
<evidence type="ECO:0000256" key="2">
    <source>
        <dbReference type="ARBA" id="ARBA00009717"/>
    </source>
</evidence>
<evidence type="ECO:0000259" key="9">
    <source>
        <dbReference type="Pfam" id="PF05506"/>
    </source>
</evidence>
<evidence type="ECO:0000256" key="6">
    <source>
        <dbReference type="ARBA" id="ARBA00023026"/>
    </source>
</evidence>
<dbReference type="InterPro" id="IPR006311">
    <property type="entry name" value="TAT_signal"/>
</dbReference>
<feature type="domain" description="Bacterial phospholipase C C-terminal" evidence="9">
    <location>
        <begin position="598"/>
        <end position="668"/>
    </location>
</feature>
<dbReference type="CDD" id="cd16014">
    <property type="entry name" value="PLC"/>
    <property type="match status" value="1"/>
</dbReference>
<keyword evidence="4" id="KW-0134">Cell wall</keyword>
<evidence type="ECO:0000256" key="8">
    <source>
        <dbReference type="SAM" id="MobiDB-lite"/>
    </source>
</evidence>
<dbReference type="PANTHER" id="PTHR31956">
    <property type="entry name" value="NON-SPECIFIC PHOSPHOLIPASE C4-RELATED"/>
    <property type="match status" value="1"/>
</dbReference>
<dbReference type="RefSeq" id="WP_311645171.1">
    <property type="nucleotide sequence ID" value="NZ_JAVRFA010000022.1"/>
</dbReference>
<dbReference type="InterPro" id="IPR017850">
    <property type="entry name" value="Alkaline_phosphatase_core_sf"/>
</dbReference>
<feature type="compositionally biased region" description="Basic and acidic residues" evidence="8">
    <location>
        <begin position="453"/>
        <end position="478"/>
    </location>
</feature>
<dbReference type="EMBL" id="JAVRFA010000022">
    <property type="protein sequence ID" value="MDT0396697.1"/>
    <property type="molecule type" value="Genomic_DNA"/>
</dbReference>
<evidence type="ECO:0000256" key="5">
    <source>
        <dbReference type="ARBA" id="ARBA00022801"/>
    </source>
</evidence>
<dbReference type="PANTHER" id="PTHR31956:SF1">
    <property type="entry name" value="NON-SPECIFIC PHOSPHOLIPASE C1"/>
    <property type="match status" value="1"/>
</dbReference>
<keyword evidence="4" id="KW-0964">Secreted</keyword>
<evidence type="ECO:0000256" key="7">
    <source>
        <dbReference type="ARBA" id="ARBA00048421"/>
    </source>
</evidence>
<dbReference type="Gene3D" id="3.40.720.10">
    <property type="entry name" value="Alkaline Phosphatase, subunit A"/>
    <property type="match status" value="2"/>
</dbReference>
<proteinExistence type="inferred from homology"/>
<comment type="similarity">
    <text evidence="2">Belongs to the bacterial phospholipase C family.</text>
</comment>
<dbReference type="InterPro" id="IPR007312">
    <property type="entry name" value="Phosphoesterase"/>
</dbReference>
<dbReference type="Pfam" id="PF04185">
    <property type="entry name" value="Phosphoesterase"/>
    <property type="match status" value="1"/>
</dbReference>